<gene>
    <name evidence="1" type="ORF">JFY71_07120</name>
</gene>
<accession>A0AC61MRL8</accession>
<keyword evidence="2" id="KW-1185">Reference proteome</keyword>
<name>A0AC61MRL8_9FIRM</name>
<dbReference type="Proteomes" id="UP000595814">
    <property type="component" value="Chromosome"/>
</dbReference>
<reference evidence="1 2" key="1">
    <citation type="journal article" date="2022" name="Int. J. Syst. Evol. Microbiol.">
        <title>Miniphocaeibacter halophilus sp. nov., an ammonium-tolerant acetate-producing bacterium isolated from a biogas system.</title>
        <authorList>
            <person name="Schnurer A."/>
            <person name="Singh A."/>
            <person name="Bi S."/>
            <person name="Qiao W."/>
            <person name="Westerholm M."/>
        </authorList>
    </citation>
    <scope>NUCLEOTIDE SEQUENCE [LARGE SCALE GENOMIC DNA]</scope>
    <source>
        <strain evidence="1 2">AMB_01</strain>
    </source>
</reference>
<evidence type="ECO:0000313" key="1">
    <source>
        <dbReference type="EMBL" id="QQK07099.1"/>
    </source>
</evidence>
<dbReference type="EMBL" id="CP066744">
    <property type="protein sequence ID" value="QQK07099.1"/>
    <property type="molecule type" value="Genomic_DNA"/>
</dbReference>
<organism evidence="1 2">
    <name type="scientific">Miniphocaeibacter halophilus</name>
    <dbReference type="NCBI Taxonomy" id="2931922"/>
    <lineage>
        <taxon>Bacteria</taxon>
        <taxon>Bacillati</taxon>
        <taxon>Bacillota</taxon>
        <taxon>Tissierellia</taxon>
        <taxon>Tissierellales</taxon>
        <taxon>Peptoniphilaceae</taxon>
        <taxon>Miniphocaeibacter</taxon>
    </lineage>
</organism>
<sequence length="330" mass="36705">MKKKILALLLIAAFTLTACEKVEKTDTSNSTTASKEEVTEATTEKTEVTEKALAEMREAYEVSVDDLKAEDYPEDSTMHKILTDKKLIVATNAAYPPYEYRLMVEGKSEFGGIDMEMARLLAKKMDVELEIVDTSFDSLIAGLQSGMYDLLLAGMNKDPEREKQVDFTSDYYFPTLVLLVREADLDKYKTEKDIPDDFKFGNQMGTVQENVTNAHFPNAKDNSLYLKNYPDLTAALESGQIDGLLVEDIIAKAFIAQNPKLAISEGISYPGETGFAGALKKDDKDFQDYLNTFIKEIQDNGTFDKIVIDSNELAGVAEESSEETSTEATE</sequence>
<protein>
    <submittedName>
        <fullName evidence="1">Transporter substrate-binding domain-containing protein</fullName>
    </submittedName>
</protein>
<proteinExistence type="predicted"/>
<evidence type="ECO:0000313" key="2">
    <source>
        <dbReference type="Proteomes" id="UP000595814"/>
    </source>
</evidence>